<evidence type="ECO:0000313" key="12">
    <source>
        <dbReference type="EMBL" id="KAK3348168.1"/>
    </source>
</evidence>
<keyword evidence="9" id="KW-0045">Antibiotic biosynthesis</keyword>
<evidence type="ECO:0000256" key="6">
    <source>
        <dbReference type="ARBA" id="ARBA00023002"/>
    </source>
</evidence>
<comment type="pathway">
    <text evidence="2">Antibiotic biosynthesis.</text>
</comment>
<evidence type="ECO:0000256" key="4">
    <source>
        <dbReference type="ARBA" id="ARBA00022617"/>
    </source>
</evidence>
<dbReference type="Proteomes" id="UP001278500">
    <property type="component" value="Unassembled WGS sequence"/>
</dbReference>
<evidence type="ECO:0000256" key="3">
    <source>
        <dbReference type="ARBA" id="ARBA00010617"/>
    </source>
</evidence>
<dbReference type="GO" id="GO:0005506">
    <property type="term" value="F:iron ion binding"/>
    <property type="evidence" value="ECO:0007669"/>
    <property type="project" value="InterPro"/>
</dbReference>
<reference evidence="12" key="2">
    <citation type="submission" date="2023-06" db="EMBL/GenBank/DDBJ databases">
        <authorList>
            <consortium name="Lawrence Berkeley National Laboratory"/>
            <person name="Haridas S."/>
            <person name="Hensen N."/>
            <person name="Bonometti L."/>
            <person name="Westerberg I."/>
            <person name="Brannstrom I.O."/>
            <person name="Guillou S."/>
            <person name="Cros-Aarteil S."/>
            <person name="Calhoun S."/>
            <person name="Kuo A."/>
            <person name="Mondo S."/>
            <person name="Pangilinan J."/>
            <person name="Riley R."/>
            <person name="Labutti K."/>
            <person name="Andreopoulos B."/>
            <person name="Lipzen A."/>
            <person name="Chen C."/>
            <person name="Yanf M."/>
            <person name="Daum C."/>
            <person name="Ng V."/>
            <person name="Clum A."/>
            <person name="Steindorff A."/>
            <person name="Ohm R."/>
            <person name="Martin F."/>
            <person name="Silar P."/>
            <person name="Natvig D."/>
            <person name="Lalanne C."/>
            <person name="Gautier V."/>
            <person name="Ament-Velasquez S.L."/>
            <person name="Kruys A."/>
            <person name="Hutchinson M.I."/>
            <person name="Powell A.J."/>
            <person name="Barry K."/>
            <person name="Miller A.N."/>
            <person name="Grigoriev I.V."/>
            <person name="Debuchy R."/>
            <person name="Gladieux P."/>
            <person name="Thoren M.H."/>
            <person name="Johannesson H."/>
        </authorList>
    </citation>
    <scope>NUCLEOTIDE SEQUENCE</scope>
    <source>
        <strain evidence="12">CBS 560.94</strain>
    </source>
</reference>
<evidence type="ECO:0000256" key="7">
    <source>
        <dbReference type="ARBA" id="ARBA00023004"/>
    </source>
</evidence>
<comment type="cofactor">
    <cofactor evidence="1 10">
        <name>heme</name>
        <dbReference type="ChEBI" id="CHEBI:30413"/>
    </cofactor>
</comment>
<comment type="caution">
    <text evidence="12">The sequence shown here is derived from an EMBL/GenBank/DDBJ whole genome shotgun (WGS) entry which is preliminary data.</text>
</comment>
<evidence type="ECO:0000256" key="9">
    <source>
        <dbReference type="ARBA" id="ARBA00023194"/>
    </source>
</evidence>
<reference evidence="12" key="1">
    <citation type="journal article" date="2023" name="Mol. Phylogenet. Evol.">
        <title>Genome-scale phylogeny and comparative genomics of the fungal order Sordariales.</title>
        <authorList>
            <person name="Hensen N."/>
            <person name="Bonometti L."/>
            <person name="Westerberg I."/>
            <person name="Brannstrom I.O."/>
            <person name="Guillou S."/>
            <person name="Cros-Aarteil S."/>
            <person name="Calhoun S."/>
            <person name="Haridas S."/>
            <person name="Kuo A."/>
            <person name="Mondo S."/>
            <person name="Pangilinan J."/>
            <person name="Riley R."/>
            <person name="LaButti K."/>
            <person name="Andreopoulos B."/>
            <person name="Lipzen A."/>
            <person name="Chen C."/>
            <person name="Yan M."/>
            <person name="Daum C."/>
            <person name="Ng V."/>
            <person name="Clum A."/>
            <person name="Steindorff A."/>
            <person name="Ohm R.A."/>
            <person name="Martin F."/>
            <person name="Silar P."/>
            <person name="Natvig D.O."/>
            <person name="Lalanne C."/>
            <person name="Gautier V."/>
            <person name="Ament-Velasquez S.L."/>
            <person name="Kruys A."/>
            <person name="Hutchinson M.I."/>
            <person name="Powell A.J."/>
            <person name="Barry K."/>
            <person name="Miller A.N."/>
            <person name="Grigoriev I.V."/>
            <person name="Debuchy R."/>
            <person name="Gladieux P."/>
            <person name="Hiltunen Thoren M."/>
            <person name="Johannesson H."/>
        </authorList>
    </citation>
    <scope>NUCLEOTIDE SEQUENCE</scope>
    <source>
        <strain evidence="12">CBS 560.94</strain>
    </source>
</reference>
<dbReference type="InterPro" id="IPR036396">
    <property type="entry name" value="Cyt_P450_sf"/>
</dbReference>
<dbReference type="GeneID" id="87865932"/>
<dbReference type="PRINTS" id="PR00465">
    <property type="entry name" value="EP450IV"/>
</dbReference>
<dbReference type="Gene3D" id="1.10.630.10">
    <property type="entry name" value="Cytochrome P450"/>
    <property type="match status" value="1"/>
</dbReference>
<evidence type="ECO:0000256" key="8">
    <source>
        <dbReference type="ARBA" id="ARBA00023033"/>
    </source>
</evidence>
<accession>A0AAE0JHV5</accession>
<proteinExistence type="inferred from homology"/>
<dbReference type="InterPro" id="IPR017972">
    <property type="entry name" value="Cyt_P450_CS"/>
</dbReference>
<feature type="binding site" description="axial binding residue" evidence="10">
    <location>
        <position position="476"/>
    </location>
    <ligand>
        <name>heme</name>
        <dbReference type="ChEBI" id="CHEBI:30413"/>
    </ligand>
    <ligandPart>
        <name>Fe</name>
        <dbReference type="ChEBI" id="CHEBI:18248"/>
    </ligandPart>
</feature>
<sequence>MALLAHFLPEPSSWTGIGLLSLGFVAILYVVEKVFFAQPLPKGVPFIREPPGATRFSLKTRWAYITDCVNLHKEAYEKYLDKGQAVVIPGVGFLNELILPPSSYKWINTYDDDRLSASHAFAQYDQIAHSLGNDIFLVDPWQGTVVKNELIPSLDNLMDALNDEVGVAFDTYLGTAPGEWVEVNIFDVIKRVIAQANSRFTIGLPLCRSPEYLQTSLDINEQFVTTAGTGLASPGVLRPFTTRLAAIGLRLNLRKLGKLLHPIYVQRLEYLKRPRTDADPNEPRDHFQIMLRYAQRERPHELGDFKNITTRLAVANFGSMHQSAFMITNMILNILSSDKEFDTVSVLRDELERVAHSDGNPNTWTKAKLAKIVRGDSVQRETMRLHTFGGRVLFRKALTDGIVTDTGLELPKGCTFSVLSYAAQTSESKYEQSKKFDPFRFSRIREQQVGKEGGPPLTFVSTSLDYLPFSNGKHACPGRFLIDFEIKMAMAYLFGNYDVELPPEYKGERPPTVWLTEAQFPPREARMRVRRREKV</sequence>
<dbReference type="RefSeq" id="XP_062683250.1">
    <property type="nucleotide sequence ID" value="XM_062828778.1"/>
</dbReference>
<keyword evidence="8 11" id="KW-0503">Monooxygenase</keyword>
<dbReference type="SUPFAM" id="SSF48264">
    <property type="entry name" value="Cytochrome P450"/>
    <property type="match status" value="1"/>
</dbReference>
<dbReference type="GO" id="GO:0020037">
    <property type="term" value="F:heme binding"/>
    <property type="evidence" value="ECO:0007669"/>
    <property type="project" value="InterPro"/>
</dbReference>
<dbReference type="AlphaFoldDB" id="A0AAE0JHV5"/>
<dbReference type="PANTHER" id="PTHR46206:SF1">
    <property type="entry name" value="P450, PUTATIVE (EUROFUNG)-RELATED"/>
    <property type="match status" value="1"/>
</dbReference>
<organism evidence="12 13">
    <name type="scientific">Neurospora tetraspora</name>
    <dbReference type="NCBI Taxonomy" id="94610"/>
    <lineage>
        <taxon>Eukaryota</taxon>
        <taxon>Fungi</taxon>
        <taxon>Dikarya</taxon>
        <taxon>Ascomycota</taxon>
        <taxon>Pezizomycotina</taxon>
        <taxon>Sordariomycetes</taxon>
        <taxon>Sordariomycetidae</taxon>
        <taxon>Sordariales</taxon>
        <taxon>Sordariaceae</taxon>
        <taxon>Neurospora</taxon>
    </lineage>
</organism>
<evidence type="ECO:0000256" key="10">
    <source>
        <dbReference type="PIRSR" id="PIRSR602403-1"/>
    </source>
</evidence>
<dbReference type="PROSITE" id="PS00086">
    <property type="entry name" value="CYTOCHROME_P450"/>
    <property type="match status" value="1"/>
</dbReference>
<protein>
    <submittedName>
        <fullName evidence="12">Cytochrome P450</fullName>
    </submittedName>
</protein>
<evidence type="ECO:0000313" key="13">
    <source>
        <dbReference type="Proteomes" id="UP001278500"/>
    </source>
</evidence>
<evidence type="ECO:0000256" key="1">
    <source>
        <dbReference type="ARBA" id="ARBA00001971"/>
    </source>
</evidence>
<comment type="similarity">
    <text evidence="3 11">Belongs to the cytochrome P450 family.</text>
</comment>
<dbReference type="PANTHER" id="PTHR46206">
    <property type="entry name" value="CYTOCHROME P450"/>
    <property type="match status" value="1"/>
</dbReference>
<dbReference type="InterPro" id="IPR002403">
    <property type="entry name" value="Cyt_P450_E_grp-IV"/>
</dbReference>
<dbReference type="GO" id="GO:0016705">
    <property type="term" value="F:oxidoreductase activity, acting on paired donors, with incorporation or reduction of molecular oxygen"/>
    <property type="evidence" value="ECO:0007669"/>
    <property type="project" value="InterPro"/>
</dbReference>
<keyword evidence="4 10" id="KW-0349">Heme</keyword>
<keyword evidence="5 10" id="KW-0479">Metal-binding</keyword>
<evidence type="ECO:0000256" key="5">
    <source>
        <dbReference type="ARBA" id="ARBA00022723"/>
    </source>
</evidence>
<name>A0AAE0JHV5_9PEZI</name>
<dbReference type="InterPro" id="IPR001128">
    <property type="entry name" value="Cyt_P450"/>
</dbReference>
<dbReference type="EMBL" id="JAUEPP010000003">
    <property type="protein sequence ID" value="KAK3348168.1"/>
    <property type="molecule type" value="Genomic_DNA"/>
</dbReference>
<dbReference type="Pfam" id="PF00067">
    <property type="entry name" value="p450"/>
    <property type="match status" value="1"/>
</dbReference>
<gene>
    <name evidence="12" type="ORF">B0H65DRAFT_522836</name>
</gene>
<keyword evidence="7 10" id="KW-0408">Iron</keyword>
<dbReference type="GO" id="GO:0004497">
    <property type="term" value="F:monooxygenase activity"/>
    <property type="evidence" value="ECO:0007669"/>
    <property type="project" value="UniProtKB-KW"/>
</dbReference>
<keyword evidence="6 11" id="KW-0560">Oxidoreductase</keyword>
<dbReference type="CDD" id="cd11041">
    <property type="entry name" value="CYP503A1-like"/>
    <property type="match status" value="1"/>
</dbReference>
<evidence type="ECO:0000256" key="2">
    <source>
        <dbReference type="ARBA" id="ARBA00004792"/>
    </source>
</evidence>
<keyword evidence="13" id="KW-1185">Reference proteome</keyword>
<dbReference type="GO" id="GO:0017000">
    <property type="term" value="P:antibiotic biosynthetic process"/>
    <property type="evidence" value="ECO:0007669"/>
    <property type="project" value="UniProtKB-KW"/>
</dbReference>
<evidence type="ECO:0000256" key="11">
    <source>
        <dbReference type="RuleBase" id="RU000461"/>
    </source>
</evidence>